<feature type="compositionally biased region" description="Low complexity" evidence="1">
    <location>
        <begin position="282"/>
        <end position="292"/>
    </location>
</feature>
<feature type="compositionally biased region" description="Low complexity" evidence="1">
    <location>
        <begin position="306"/>
        <end position="330"/>
    </location>
</feature>
<dbReference type="Proteomes" id="UP000007305">
    <property type="component" value="Chromosome 3"/>
</dbReference>
<dbReference type="Gramene" id="Zm00001eb151190_T001">
    <property type="protein sequence ID" value="Zm00001eb151190_P001"/>
    <property type="gene ID" value="Zm00001eb151190"/>
</dbReference>
<protein>
    <submittedName>
        <fullName evidence="2">Uncharacterized protein</fullName>
    </submittedName>
</protein>
<feature type="region of interest" description="Disordered" evidence="1">
    <location>
        <begin position="270"/>
        <end position="374"/>
    </location>
</feature>
<reference evidence="3" key="1">
    <citation type="submission" date="2015-12" db="EMBL/GenBank/DDBJ databases">
        <title>Update maize B73 reference genome by single molecule sequencing technologies.</title>
        <authorList>
            <consortium name="Maize Genome Sequencing Project"/>
            <person name="Ware D."/>
        </authorList>
    </citation>
    <scope>NUCLEOTIDE SEQUENCE [LARGE SCALE GENOMIC DNA]</scope>
    <source>
        <strain evidence="3">cv. B73</strain>
    </source>
</reference>
<evidence type="ECO:0000313" key="3">
    <source>
        <dbReference type="Proteomes" id="UP000007305"/>
    </source>
</evidence>
<reference evidence="2" key="3">
    <citation type="submission" date="2021-05" db="UniProtKB">
        <authorList>
            <consortium name="EnsemblPlants"/>
        </authorList>
    </citation>
    <scope>IDENTIFICATION</scope>
    <source>
        <strain evidence="2">cv. B73</strain>
    </source>
</reference>
<organism evidence="2 3">
    <name type="scientific">Zea mays</name>
    <name type="common">Maize</name>
    <dbReference type="NCBI Taxonomy" id="4577"/>
    <lineage>
        <taxon>Eukaryota</taxon>
        <taxon>Viridiplantae</taxon>
        <taxon>Streptophyta</taxon>
        <taxon>Embryophyta</taxon>
        <taxon>Tracheophyta</taxon>
        <taxon>Spermatophyta</taxon>
        <taxon>Magnoliopsida</taxon>
        <taxon>Liliopsida</taxon>
        <taxon>Poales</taxon>
        <taxon>Poaceae</taxon>
        <taxon>PACMAD clade</taxon>
        <taxon>Panicoideae</taxon>
        <taxon>Andropogonodae</taxon>
        <taxon>Andropogoneae</taxon>
        <taxon>Tripsacinae</taxon>
        <taxon>Zea</taxon>
    </lineage>
</organism>
<evidence type="ECO:0000256" key="1">
    <source>
        <dbReference type="SAM" id="MobiDB-lite"/>
    </source>
</evidence>
<feature type="region of interest" description="Disordered" evidence="1">
    <location>
        <begin position="55"/>
        <end position="230"/>
    </location>
</feature>
<dbReference type="AlphaFoldDB" id="A0A804NCB6"/>
<sequence>MLAPGGRAGWRILAVLYSRRTLRGWAAGVQFSAFSDPPIEFQFQAADGIEAAAVAAGGGRGGRRRSLPGGRPRGEHAAAGTPGRRPRRGVLQREVPAGGGPGARRDADPRRQRRDHRPGAAALHVPRLPRPGLRRVDHARLAERDCGEGRLPELRPPGLRRDRAHQGQAGGRVPADRVVRGHHRHGGPGRRVPEQRAAVRRGDRPPRRQGVGGVRRRQRPPAALLQNRRPQDLLQLQGVGLEGPRRAVRKPHDREGAVHHVRVGPAVQLQRPRGAGPVAEQGVRGAAAGDVRAGARRRHHHGGDGPAQPLHLRPQLLPQRARQPGPLHLGPGPPRRPVDQRVRRAHGRRGVARRILRRLRGRHHQHGPHRGAHG</sequence>
<name>A0A804NCB6_MAIZE</name>
<feature type="compositionally biased region" description="Basic residues" evidence="1">
    <location>
        <begin position="343"/>
        <end position="374"/>
    </location>
</feature>
<evidence type="ECO:0000313" key="2">
    <source>
        <dbReference type="EnsemblPlants" id="Zm00001eb151190_P001"/>
    </source>
</evidence>
<accession>A0A804NCB6</accession>
<dbReference type="EnsemblPlants" id="Zm00001eb151190_T001">
    <property type="protein sequence ID" value="Zm00001eb151190_P001"/>
    <property type="gene ID" value="Zm00001eb151190"/>
</dbReference>
<gene>
    <name evidence="2" type="primary">LOC100285877</name>
</gene>
<proteinExistence type="predicted"/>
<feature type="compositionally biased region" description="Basic and acidic residues" evidence="1">
    <location>
        <begin position="134"/>
        <end position="165"/>
    </location>
</feature>
<keyword evidence="3" id="KW-1185">Reference proteome</keyword>
<reference evidence="2" key="2">
    <citation type="submission" date="2019-07" db="EMBL/GenBank/DDBJ databases">
        <authorList>
            <person name="Seetharam A."/>
            <person name="Woodhouse M."/>
            <person name="Cannon E."/>
        </authorList>
    </citation>
    <scope>NUCLEOTIDE SEQUENCE [LARGE SCALE GENOMIC DNA]</scope>
    <source>
        <strain evidence="2">cv. B73</strain>
    </source>
</reference>